<reference evidence="2 3" key="1">
    <citation type="submission" date="2013-02" db="EMBL/GenBank/DDBJ databases">
        <title>Genome sequence of Clostridium saccharoperbutylacetonicum N1-4(HMT).</title>
        <authorList>
            <person name="Poehlein A."/>
            <person name="Daniel R."/>
        </authorList>
    </citation>
    <scope>NUCLEOTIDE SEQUENCE [LARGE SCALE GENOMIC DNA]</scope>
    <source>
        <strain evidence="3">N1-4(HMT)</strain>
    </source>
</reference>
<dbReference type="eggNOG" id="ENOG50337TQ">
    <property type="taxonomic scope" value="Bacteria"/>
</dbReference>
<dbReference type="AlphaFoldDB" id="M1MTD2"/>
<evidence type="ECO:0000313" key="2">
    <source>
        <dbReference type="EMBL" id="AGF59373.1"/>
    </source>
</evidence>
<dbReference type="HOGENOM" id="CLU_129342_0_0_9"/>
<organism evidence="2 3">
    <name type="scientific">Clostridium saccharoperbutylacetonicum N1-4(HMT)</name>
    <dbReference type="NCBI Taxonomy" id="931276"/>
    <lineage>
        <taxon>Bacteria</taxon>
        <taxon>Bacillati</taxon>
        <taxon>Bacillota</taxon>
        <taxon>Clostridia</taxon>
        <taxon>Eubacteriales</taxon>
        <taxon>Clostridiaceae</taxon>
        <taxon>Clostridium</taxon>
    </lineage>
</organism>
<proteinExistence type="predicted"/>
<accession>M1MTD2</accession>
<dbReference type="Proteomes" id="UP000011728">
    <property type="component" value="Chromosome"/>
</dbReference>
<feature type="chain" id="PRO_5039285410" description="Lipoprotein" evidence="1">
    <location>
        <begin position="19"/>
        <end position="137"/>
    </location>
</feature>
<protein>
    <recommendedName>
        <fullName evidence="4">Lipoprotein</fullName>
    </recommendedName>
</protein>
<feature type="signal peptide" evidence="1">
    <location>
        <begin position="1"/>
        <end position="18"/>
    </location>
</feature>
<dbReference type="KEGG" id="csr:Cspa_c56470"/>
<dbReference type="OrthoDB" id="3629459at2"/>
<sequence length="137" mass="15351">MKKILSILLCSLMMFVLIGCGGSAKKLTAEEYGNKLKEAGVTIENVEVTTAENDKNQLLGRPNQYTSKINFTNGSIEVFANKEDAKNRKEYIDGIGKKMPLVAEYSYMNDAGVLLRLDKKLTPDDAKKYEDTFMKIK</sequence>
<keyword evidence="1" id="KW-0732">Signal</keyword>
<dbReference type="EMBL" id="CP004121">
    <property type="protein sequence ID" value="AGF59373.1"/>
    <property type="molecule type" value="Genomic_DNA"/>
</dbReference>
<keyword evidence="3" id="KW-1185">Reference proteome</keyword>
<evidence type="ECO:0000313" key="3">
    <source>
        <dbReference type="Proteomes" id="UP000011728"/>
    </source>
</evidence>
<gene>
    <name evidence="2" type="ORF">Cspa_c56470</name>
</gene>
<evidence type="ECO:0000256" key="1">
    <source>
        <dbReference type="SAM" id="SignalP"/>
    </source>
</evidence>
<dbReference type="RefSeq" id="WP_015395680.1">
    <property type="nucleotide sequence ID" value="NC_020291.1"/>
</dbReference>
<name>M1MTD2_9CLOT</name>
<dbReference type="PROSITE" id="PS51257">
    <property type="entry name" value="PROKAR_LIPOPROTEIN"/>
    <property type="match status" value="1"/>
</dbReference>
<evidence type="ECO:0008006" key="4">
    <source>
        <dbReference type="Google" id="ProtNLM"/>
    </source>
</evidence>
<dbReference type="PATRIC" id="fig|931276.5.peg.5692"/>